<reference evidence="1" key="1">
    <citation type="journal article" date="2015" name="Nature">
        <title>Complex archaea that bridge the gap between prokaryotes and eukaryotes.</title>
        <authorList>
            <person name="Spang A."/>
            <person name="Saw J.H."/>
            <person name="Jorgensen S.L."/>
            <person name="Zaremba-Niedzwiedzka K."/>
            <person name="Martijn J."/>
            <person name="Lind A.E."/>
            <person name="van Eijk R."/>
            <person name="Schleper C."/>
            <person name="Guy L."/>
            <person name="Ettema T.J."/>
        </authorList>
    </citation>
    <scope>NUCLEOTIDE SEQUENCE</scope>
</reference>
<accession>A0A0F8XHZ5</accession>
<dbReference type="EMBL" id="LAZR01059089">
    <property type="protein sequence ID" value="KKK68533.1"/>
    <property type="molecule type" value="Genomic_DNA"/>
</dbReference>
<proteinExistence type="predicted"/>
<dbReference type="AlphaFoldDB" id="A0A0F8XHZ5"/>
<feature type="non-terminal residue" evidence="1">
    <location>
        <position position="1"/>
    </location>
</feature>
<sequence length="160" mass="16364">MESLPEAQRAAFLQVIAEAPGQVAMWEAALDPDFSLVGWEAARSVQAAWDAFGVTFNLPDPGGGRAPASSPAQFVPAFVSESGRLFGHEGGIVPGPRGSEVPVTLLGGEEVLPISQAGRGGGGVTIIQNIAGSILAEDEVLEIARQGLVDAAIDGGSLEF</sequence>
<organism evidence="1">
    <name type="scientific">marine sediment metagenome</name>
    <dbReference type="NCBI Taxonomy" id="412755"/>
    <lineage>
        <taxon>unclassified sequences</taxon>
        <taxon>metagenomes</taxon>
        <taxon>ecological metagenomes</taxon>
    </lineage>
</organism>
<protein>
    <submittedName>
        <fullName evidence="1">Uncharacterized protein</fullName>
    </submittedName>
</protein>
<gene>
    <name evidence="1" type="ORF">LCGC14_2943110</name>
</gene>
<evidence type="ECO:0000313" key="1">
    <source>
        <dbReference type="EMBL" id="KKK68533.1"/>
    </source>
</evidence>
<name>A0A0F8XHZ5_9ZZZZ</name>
<comment type="caution">
    <text evidence="1">The sequence shown here is derived from an EMBL/GenBank/DDBJ whole genome shotgun (WGS) entry which is preliminary data.</text>
</comment>